<gene>
    <name evidence="2" type="ORF">RND81_12G048500</name>
</gene>
<organism evidence="2 3">
    <name type="scientific">Saponaria officinalis</name>
    <name type="common">Common soapwort</name>
    <name type="synonym">Lychnis saponaria</name>
    <dbReference type="NCBI Taxonomy" id="3572"/>
    <lineage>
        <taxon>Eukaryota</taxon>
        <taxon>Viridiplantae</taxon>
        <taxon>Streptophyta</taxon>
        <taxon>Embryophyta</taxon>
        <taxon>Tracheophyta</taxon>
        <taxon>Spermatophyta</taxon>
        <taxon>Magnoliopsida</taxon>
        <taxon>eudicotyledons</taxon>
        <taxon>Gunneridae</taxon>
        <taxon>Pentapetalae</taxon>
        <taxon>Caryophyllales</taxon>
        <taxon>Caryophyllaceae</taxon>
        <taxon>Caryophylleae</taxon>
        <taxon>Saponaria</taxon>
    </lineage>
</organism>
<evidence type="ECO:0000256" key="1">
    <source>
        <dbReference type="SAM" id="MobiDB-lite"/>
    </source>
</evidence>
<accession>A0AAW1H5V9</accession>
<dbReference type="Proteomes" id="UP001443914">
    <property type="component" value="Unassembled WGS sequence"/>
</dbReference>
<dbReference type="PANTHER" id="PTHR12917:SF18">
    <property type="entry name" value="DNA DAMAGE-INDUCIBLE PROTEIN 1-LIKE"/>
    <property type="match status" value="1"/>
</dbReference>
<dbReference type="CDD" id="cd00303">
    <property type="entry name" value="retropepsin_like"/>
    <property type="match status" value="1"/>
</dbReference>
<feature type="compositionally biased region" description="Basic and acidic residues" evidence="1">
    <location>
        <begin position="49"/>
        <end position="75"/>
    </location>
</feature>
<comment type="caution">
    <text evidence="2">The sequence shown here is derived from an EMBL/GenBank/DDBJ whole genome shotgun (WGS) entry which is preliminary data.</text>
</comment>
<dbReference type="AlphaFoldDB" id="A0AAW1H5V9"/>
<dbReference type="PANTHER" id="PTHR12917">
    <property type="entry name" value="ASPARTYL PROTEASE DDI-RELATED"/>
    <property type="match status" value="1"/>
</dbReference>
<dbReference type="EMBL" id="JBDFQZ010000012">
    <property type="protein sequence ID" value="KAK9671697.1"/>
    <property type="molecule type" value="Genomic_DNA"/>
</dbReference>
<dbReference type="SUPFAM" id="SSF50630">
    <property type="entry name" value="Acid proteases"/>
    <property type="match status" value="1"/>
</dbReference>
<feature type="region of interest" description="Disordered" evidence="1">
    <location>
        <begin position="47"/>
        <end position="76"/>
    </location>
</feature>
<sequence>MCASGSNSEVSTTRKPFACFLCKGPHRYSECPLQGEFNAIKKNLSKMSMESDHERNENNGDGCLDKGSSEQEEQARMGAVHMICSIEKKADNTMHKTHELMYVDVTIMGRSARAMIDTGATHNFVDPEEAKRLGLKFDRESGRMKAVNSSAKPIYRVARNVPIKMGDWSGQINFTTVLMDDFKLVLGMDFLKRTSTVPMPHLQLLMMMGSKRCLVKVVESVEDKKKKGPLISTMQLKKGLRRGEPTYLCSMSLKEDTEDGLEEPKVKQLLMNFQDMMLDKLPETLPPRRSVDHQIELLPRAKPPVRGAY</sequence>
<reference evidence="2" key="1">
    <citation type="submission" date="2024-03" db="EMBL/GenBank/DDBJ databases">
        <title>WGS assembly of Saponaria officinalis var. Norfolk2.</title>
        <authorList>
            <person name="Jenkins J."/>
            <person name="Shu S."/>
            <person name="Grimwood J."/>
            <person name="Barry K."/>
            <person name="Goodstein D."/>
            <person name="Schmutz J."/>
            <person name="Leebens-Mack J."/>
            <person name="Osbourn A."/>
        </authorList>
    </citation>
    <scope>NUCLEOTIDE SEQUENCE [LARGE SCALE GENOMIC DNA]</scope>
    <source>
        <strain evidence="2">JIC</strain>
    </source>
</reference>
<evidence type="ECO:0000313" key="3">
    <source>
        <dbReference type="Proteomes" id="UP001443914"/>
    </source>
</evidence>
<evidence type="ECO:0000313" key="2">
    <source>
        <dbReference type="EMBL" id="KAK9671697.1"/>
    </source>
</evidence>
<dbReference type="Gene3D" id="2.40.70.10">
    <property type="entry name" value="Acid Proteases"/>
    <property type="match status" value="1"/>
</dbReference>
<dbReference type="InterPro" id="IPR021109">
    <property type="entry name" value="Peptidase_aspartic_dom_sf"/>
</dbReference>
<proteinExistence type="predicted"/>
<protein>
    <submittedName>
        <fullName evidence="2">Uncharacterized protein</fullName>
    </submittedName>
</protein>
<name>A0AAW1H5V9_SAPOF</name>
<dbReference type="Pfam" id="PF13975">
    <property type="entry name" value="gag-asp_proteas"/>
    <property type="match status" value="1"/>
</dbReference>
<keyword evidence="3" id="KW-1185">Reference proteome</keyword>